<gene>
    <name evidence="1" type="ORF">BJ138DRAFT_1106798</name>
</gene>
<proteinExistence type="predicted"/>
<sequence>MSFDGEKKKSESYTEDVVAARPTEDDSKLLADDIRRVAERKLVRKLDFRLMPAVVIIYLMNYIDRVAITSARLQGLEADLGLTDVQYDTVVAILYASYCPAQIPSNMILGYINRPSLYIGACVVAWGLTSALTGITTNFAGIIACRVFIGLPEAAFYPGSMYLLSRWYTKKELAFRSAIFYVGLLVSNAFGSGAVTMFVGLQTMWILPDFPHNTRWLNAAERRLAQVRLAEDAGEADQDAADTSIFDGFKLAIKDPK</sequence>
<name>A0ACB7ZU54_9AGAM</name>
<dbReference type="EMBL" id="MU268464">
    <property type="protein sequence ID" value="KAH7904471.1"/>
    <property type="molecule type" value="Genomic_DNA"/>
</dbReference>
<protein>
    <submittedName>
        <fullName evidence="1">Major facilitator superfamily domain-containing protein</fullName>
    </submittedName>
</protein>
<organism evidence="1 2">
    <name type="scientific">Hygrophoropsis aurantiaca</name>
    <dbReference type="NCBI Taxonomy" id="72124"/>
    <lineage>
        <taxon>Eukaryota</taxon>
        <taxon>Fungi</taxon>
        <taxon>Dikarya</taxon>
        <taxon>Basidiomycota</taxon>
        <taxon>Agaricomycotina</taxon>
        <taxon>Agaricomycetes</taxon>
        <taxon>Agaricomycetidae</taxon>
        <taxon>Boletales</taxon>
        <taxon>Coniophorineae</taxon>
        <taxon>Hygrophoropsidaceae</taxon>
        <taxon>Hygrophoropsis</taxon>
    </lineage>
</organism>
<feature type="non-terminal residue" evidence="1">
    <location>
        <position position="257"/>
    </location>
</feature>
<dbReference type="Proteomes" id="UP000790377">
    <property type="component" value="Unassembled WGS sequence"/>
</dbReference>
<reference evidence="1" key="1">
    <citation type="journal article" date="2021" name="New Phytol.">
        <title>Evolutionary innovations through gain and loss of genes in the ectomycorrhizal Boletales.</title>
        <authorList>
            <person name="Wu G."/>
            <person name="Miyauchi S."/>
            <person name="Morin E."/>
            <person name="Kuo A."/>
            <person name="Drula E."/>
            <person name="Varga T."/>
            <person name="Kohler A."/>
            <person name="Feng B."/>
            <person name="Cao Y."/>
            <person name="Lipzen A."/>
            <person name="Daum C."/>
            <person name="Hundley H."/>
            <person name="Pangilinan J."/>
            <person name="Johnson J."/>
            <person name="Barry K."/>
            <person name="LaButti K."/>
            <person name="Ng V."/>
            <person name="Ahrendt S."/>
            <person name="Min B."/>
            <person name="Choi I.G."/>
            <person name="Park H."/>
            <person name="Plett J.M."/>
            <person name="Magnuson J."/>
            <person name="Spatafora J.W."/>
            <person name="Nagy L.G."/>
            <person name="Henrissat B."/>
            <person name="Grigoriev I.V."/>
            <person name="Yang Z.L."/>
            <person name="Xu J."/>
            <person name="Martin F.M."/>
        </authorList>
    </citation>
    <scope>NUCLEOTIDE SEQUENCE</scope>
    <source>
        <strain evidence="1">ATCC 28755</strain>
    </source>
</reference>
<comment type="caution">
    <text evidence="1">The sequence shown here is derived from an EMBL/GenBank/DDBJ whole genome shotgun (WGS) entry which is preliminary data.</text>
</comment>
<evidence type="ECO:0000313" key="2">
    <source>
        <dbReference type="Proteomes" id="UP000790377"/>
    </source>
</evidence>
<keyword evidence="2" id="KW-1185">Reference proteome</keyword>
<evidence type="ECO:0000313" key="1">
    <source>
        <dbReference type="EMBL" id="KAH7904471.1"/>
    </source>
</evidence>
<accession>A0ACB7ZU54</accession>